<reference evidence="2 3" key="1">
    <citation type="submission" date="2019-09" db="EMBL/GenBank/DDBJ databases">
        <title>Polymorphobacter sp. isolated from a lake in China.</title>
        <authorList>
            <person name="Liu Z."/>
        </authorList>
    </citation>
    <scope>NUCLEOTIDE SEQUENCE [LARGE SCALE GENOMIC DNA]</scope>
    <source>
        <strain evidence="2 3">D40P</strain>
    </source>
</reference>
<keyword evidence="3" id="KW-1185">Reference proteome</keyword>
<dbReference type="RefSeq" id="WP_152578499.1">
    <property type="nucleotide sequence ID" value="NZ_JAATJI010000001.1"/>
</dbReference>
<sequence>MRLFPAVVVLLAPAIAAMPAAAATPAAMAQGFADAAAACRTASDLRDAAVVGAPILFSDTAGKTALLVTGRWRPAHMKGARATMLCLYDRTSRRAEAQEAPGWTARTRR</sequence>
<feature type="signal peptide" evidence="1">
    <location>
        <begin position="1"/>
        <end position="22"/>
    </location>
</feature>
<dbReference type="OrthoDB" id="5489750at2"/>
<proteinExistence type="predicted"/>
<accession>A0A7C9GWJ6</accession>
<gene>
    <name evidence="2" type="ORF">F3168_12360</name>
</gene>
<evidence type="ECO:0000256" key="1">
    <source>
        <dbReference type="SAM" id="SignalP"/>
    </source>
</evidence>
<feature type="chain" id="PRO_5028806467" evidence="1">
    <location>
        <begin position="23"/>
        <end position="109"/>
    </location>
</feature>
<dbReference type="Proteomes" id="UP000481327">
    <property type="component" value="Unassembled WGS sequence"/>
</dbReference>
<evidence type="ECO:0000313" key="3">
    <source>
        <dbReference type="Proteomes" id="UP000481327"/>
    </source>
</evidence>
<protein>
    <submittedName>
        <fullName evidence="2">Uncharacterized protein</fullName>
    </submittedName>
</protein>
<evidence type="ECO:0000313" key="2">
    <source>
        <dbReference type="EMBL" id="MQT18049.1"/>
    </source>
</evidence>
<dbReference type="AlphaFoldDB" id="A0A7C9GWJ6"/>
<name>A0A7C9GWJ6_9SPHN</name>
<comment type="caution">
    <text evidence="2">The sequence shown here is derived from an EMBL/GenBank/DDBJ whole genome shotgun (WGS) entry which is preliminary data.</text>
</comment>
<keyword evidence="1" id="KW-0732">Signal</keyword>
<dbReference type="EMBL" id="WIOL01000004">
    <property type="protein sequence ID" value="MQT18049.1"/>
    <property type="molecule type" value="Genomic_DNA"/>
</dbReference>
<organism evidence="2 3">
    <name type="scientific">Sandarakinorhabdus fusca</name>
    <dbReference type="NCBI Taxonomy" id="1439888"/>
    <lineage>
        <taxon>Bacteria</taxon>
        <taxon>Pseudomonadati</taxon>
        <taxon>Pseudomonadota</taxon>
        <taxon>Alphaproteobacteria</taxon>
        <taxon>Sphingomonadales</taxon>
        <taxon>Sphingosinicellaceae</taxon>
        <taxon>Sandarakinorhabdus</taxon>
    </lineage>
</organism>